<feature type="transmembrane region" description="Helical" evidence="4">
    <location>
        <begin position="131"/>
        <end position="150"/>
    </location>
</feature>
<keyword evidence="1 4" id="KW-0812">Transmembrane</keyword>
<dbReference type="RefSeq" id="WP_121645318.1">
    <property type="nucleotide sequence ID" value="NZ_RCWN01000001.1"/>
</dbReference>
<evidence type="ECO:0000313" key="6">
    <source>
        <dbReference type="EMBL" id="RLQ88350.1"/>
    </source>
</evidence>
<feature type="transmembrane region" description="Helical" evidence="4">
    <location>
        <begin position="353"/>
        <end position="372"/>
    </location>
</feature>
<name>A0A3L7JCZ8_9HYPH</name>
<feature type="transmembrane region" description="Helical" evidence="4">
    <location>
        <begin position="73"/>
        <end position="91"/>
    </location>
</feature>
<reference evidence="6 7" key="1">
    <citation type="submission" date="2018-10" db="EMBL/GenBank/DDBJ databases">
        <title>Notoacmeibacter sp. M2BS9Y-3-1, whole genome shotgun sequence.</title>
        <authorList>
            <person name="Tuo L."/>
        </authorList>
    </citation>
    <scope>NUCLEOTIDE SEQUENCE [LARGE SCALE GENOMIC DNA]</scope>
    <source>
        <strain evidence="6 7">M2BS9Y-3-1</strain>
    </source>
</reference>
<dbReference type="Proteomes" id="UP000281094">
    <property type="component" value="Unassembled WGS sequence"/>
</dbReference>
<dbReference type="InterPro" id="IPR011701">
    <property type="entry name" value="MFS"/>
</dbReference>
<dbReference type="Pfam" id="PF07690">
    <property type="entry name" value="MFS_1"/>
    <property type="match status" value="2"/>
</dbReference>
<evidence type="ECO:0000313" key="7">
    <source>
        <dbReference type="Proteomes" id="UP000281094"/>
    </source>
</evidence>
<feature type="transmembrane region" description="Helical" evidence="4">
    <location>
        <begin position="97"/>
        <end position="119"/>
    </location>
</feature>
<feature type="transmembrane region" description="Helical" evidence="4">
    <location>
        <begin position="264"/>
        <end position="283"/>
    </location>
</feature>
<evidence type="ECO:0000256" key="4">
    <source>
        <dbReference type="SAM" id="Phobius"/>
    </source>
</evidence>
<evidence type="ECO:0000259" key="5">
    <source>
        <dbReference type="PROSITE" id="PS50850"/>
    </source>
</evidence>
<dbReference type="PROSITE" id="PS50850">
    <property type="entry name" value="MFS"/>
    <property type="match status" value="1"/>
</dbReference>
<feature type="transmembrane region" description="Helical" evidence="4">
    <location>
        <begin position="40"/>
        <end position="61"/>
    </location>
</feature>
<evidence type="ECO:0000256" key="3">
    <source>
        <dbReference type="ARBA" id="ARBA00023136"/>
    </source>
</evidence>
<feature type="transmembrane region" description="Helical" evidence="4">
    <location>
        <begin position="289"/>
        <end position="311"/>
    </location>
</feature>
<feature type="domain" description="Major facilitator superfamily (MFS) profile" evidence="5">
    <location>
        <begin position="167"/>
        <end position="422"/>
    </location>
</feature>
<sequence>MLKLVAGVWALLLGVFLIMIGNGMQSTLMGVRGEIEGFSTFALSLVTSGYFLGFLVGSRITPVLIRKVGHVRSFAALGSLMSAVLIAYPLLTDPWSWTLLRIVLGFSISGIYVTSESWLNDSATNETRGALLSAYMLAQMAGLVGAQGLVNVGDAASSVPFILASIFVSLAFTPVLLSAVPLPAVEAVKPMTLRELYDRSPTATVGTAIVGAVIAAQMGMAAVYGAKIGLNVRDVSIFIASIFLGSLIFQYPVGRLSDLMDRRILIITLSVVGGVASLFPFFIQGSFLVLLVAGLFAGGVASPLYSLMIAYTNDYLEREDMPAAASGMIFIYGVGAVSGPIIIGQAMEMAGPAIFWVLMTILFAMIAAYTGWRVTQRAAPIGDDSAYIAVLPTSSAVAVDAAYEWYEEAASESEAEDEAAAI</sequence>
<dbReference type="InterPro" id="IPR036259">
    <property type="entry name" value="MFS_trans_sf"/>
</dbReference>
<feature type="transmembrane region" description="Helical" evidence="4">
    <location>
        <begin position="203"/>
        <end position="223"/>
    </location>
</feature>
<feature type="transmembrane region" description="Helical" evidence="4">
    <location>
        <begin position="235"/>
        <end position="252"/>
    </location>
</feature>
<dbReference type="EMBL" id="RCWN01000001">
    <property type="protein sequence ID" value="RLQ88350.1"/>
    <property type="molecule type" value="Genomic_DNA"/>
</dbReference>
<feature type="transmembrane region" description="Helical" evidence="4">
    <location>
        <begin position="162"/>
        <end position="182"/>
    </location>
</feature>
<keyword evidence="3 4" id="KW-0472">Membrane</keyword>
<feature type="transmembrane region" description="Helical" evidence="4">
    <location>
        <begin position="323"/>
        <end position="347"/>
    </location>
</feature>
<keyword evidence="2 4" id="KW-1133">Transmembrane helix</keyword>
<dbReference type="InterPro" id="IPR047200">
    <property type="entry name" value="MFS_YcaD-like"/>
</dbReference>
<gene>
    <name evidence="6" type="ORF">D8780_09180</name>
</gene>
<comment type="caution">
    <text evidence="6">The sequence shown here is derived from an EMBL/GenBank/DDBJ whole genome shotgun (WGS) entry which is preliminary data.</text>
</comment>
<protein>
    <submittedName>
        <fullName evidence="6">MFS transporter</fullName>
    </submittedName>
</protein>
<evidence type="ECO:0000256" key="1">
    <source>
        <dbReference type="ARBA" id="ARBA00022692"/>
    </source>
</evidence>
<keyword evidence="7" id="KW-1185">Reference proteome</keyword>
<dbReference type="InterPro" id="IPR020846">
    <property type="entry name" value="MFS_dom"/>
</dbReference>
<organism evidence="6 7">
    <name type="scientific">Notoacmeibacter ruber</name>
    <dbReference type="NCBI Taxonomy" id="2670375"/>
    <lineage>
        <taxon>Bacteria</taxon>
        <taxon>Pseudomonadati</taxon>
        <taxon>Pseudomonadota</taxon>
        <taxon>Alphaproteobacteria</taxon>
        <taxon>Hyphomicrobiales</taxon>
        <taxon>Notoacmeibacteraceae</taxon>
        <taxon>Notoacmeibacter</taxon>
    </lineage>
</organism>
<dbReference type="SUPFAM" id="SSF103473">
    <property type="entry name" value="MFS general substrate transporter"/>
    <property type="match status" value="1"/>
</dbReference>
<accession>A0A3L7JCZ8</accession>
<dbReference type="PANTHER" id="PTHR23521">
    <property type="entry name" value="TRANSPORTER MFS SUPERFAMILY"/>
    <property type="match status" value="1"/>
</dbReference>
<dbReference type="GO" id="GO:0022857">
    <property type="term" value="F:transmembrane transporter activity"/>
    <property type="evidence" value="ECO:0007669"/>
    <property type="project" value="InterPro"/>
</dbReference>
<dbReference type="CDD" id="cd17477">
    <property type="entry name" value="MFS_YcaD_like"/>
    <property type="match status" value="1"/>
</dbReference>
<dbReference type="Gene3D" id="1.20.1250.20">
    <property type="entry name" value="MFS general substrate transporter like domains"/>
    <property type="match status" value="2"/>
</dbReference>
<dbReference type="AlphaFoldDB" id="A0A3L7JCZ8"/>
<dbReference type="GO" id="GO:0005886">
    <property type="term" value="C:plasma membrane"/>
    <property type="evidence" value="ECO:0007669"/>
    <property type="project" value="TreeGrafter"/>
</dbReference>
<evidence type="ECO:0000256" key="2">
    <source>
        <dbReference type="ARBA" id="ARBA00022989"/>
    </source>
</evidence>
<proteinExistence type="predicted"/>
<dbReference type="PANTHER" id="PTHR23521:SF3">
    <property type="entry name" value="MFS TRANSPORTER"/>
    <property type="match status" value="1"/>
</dbReference>